<feature type="signal peptide" evidence="2">
    <location>
        <begin position="1"/>
        <end position="18"/>
    </location>
</feature>
<evidence type="ECO:0000256" key="2">
    <source>
        <dbReference type="SAM" id="SignalP"/>
    </source>
</evidence>
<gene>
    <name evidence="3" type="ORF">AGOR_G00140930</name>
</gene>
<accession>A0A8T3DDX8</accession>
<keyword evidence="2" id="KW-0732">Signal</keyword>
<dbReference type="Gene3D" id="3.30.500.10">
    <property type="entry name" value="MHC class I-like antigen recognition-like"/>
    <property type="match status" value="1"/>
</dbReference>
<comment type="caution">
    <text evidence="3">The sequence shown here is derived from an EMBL/GenBank/DDBJ whole genome shotgun (WGS) entry which is preliminary data.</text>
</comment>
<organism evidence="3 4">
    <name type="scientific">Albula goreensis</name>
    <dbReference type="NCBI Taxonomy" id="1534307"/>
    <lineage>
        <taxon>Eukaryota</taxon>
        <taxon>Metazoa</taxon>
        <taxon>Chordata</taxon>
        <taxon>Craniata</taxon>
        <taxon>Vertebrata</taxon>
        <taxon>Euteleostomi</taxon>
        <taxon>Actinopterygii</taxon>
        <taxon>Neopterygii</taxon>
        <taxon>Teleostei</taxon>
        <taxon>Albuliformes</taxon>
        <taxon>Albulidae</taxon>
        <taxon>Albula</taxon>
    </lineage>
</organism>
<name>A0A8T3DDX8_9TELE</name>
<reference evidence="3" key="1">
    <citation type="submission" date="2021-01" db="EMBL/GenBank/DDBJ databases">
        <authorList>
            <person name="Zahm M."/>
            <person name="Roques C."/>
            <person name="Cabau C."/>
            <person name="Klopp C."/>
            <person name="Donnadieu C."/>
            <person name="Jouanno E."/>
            <person name="Lampietro C."/>
            <person name="Louis A."/>
            <person name="Herpin A."/>
            <person name="Echchiki A."/>
            <person name="Berthelot C."/>
            <person name="Parey E."/>
            <person name="Roest-Crollius H."/>
            <person name="Braasch I."/>
            <person name="Postlethwait J."/>
            <person name="Bobe J."/>
            <person name="Montfort J."/>
            <person name="Bouchez O."/>
            <person name="Begum T."/>
            <person name="Mejri S."/>
            <person name="Adams A."/>
            <person name="Chen W.-J."/>
            <person name="Guiguen Y."/>
        </authorList>
    </citation>
    <scope>NUCLEOTIDE SEQUENCE</scope>
    <source>
        <tissue evidence="3">Blood</tissue>
    </source>
</reference>
<dbReference type="EMBL" id="JAERUA010000012">
    <property type="protein sequence ID" value="KAI1893148.1"/>
    <property type="molecule type" value="Genomic_DNA"/>
</dbReference>
<proteinExistence type="predicted"/>
<evidence type="ECO:0000256" key="1">
    <source>
        <dbReference type="ARBA" id="ARBA00023180"/>
    </source>
</evidence>
<evidence type="ECO:0000313" key="4">
    <source>
        <dbReference type="Proteomes" id="UP000829720"/>
    </source>
</evidence>
<keyword evidence="1" id="KW-0325">Glycoprotein</keyword>
<dbReference type="Proteomes" id="UP000829720">
    <property type="component" value="Unassembled WGS sequence"/>
</dbReference>
<dbReference type="OrthoDB" id="8961130at2759"/>
<feature type="chain" id="PRO_5035886041" evidence="2">
    <location>
        <begin position="19"/>
        <end position="75"/>
    </location>
</feature>
<protein>
    <submittedName>
        <fullName evidence="3">Uncharacterized protein</fullName>
    </submittedName>
</protein>
<dbReference type="InterPro" id="IPR037055">
    <property type="entry name" value="MHC_I-like_Ag-recog_sf"/>
</dbReference>
<keyword evidence="4" id="KW-1185">Reference proteome</keyword>
<dbReference type="SUPFAM" id="SSF54452">
    <property type="entry name" value="MHC antigen-recognition domain"/>
    <property type="match status" value="1"/>
</dbReference>
<dbReference type="AlphaFoldDB" id="A0A8T3DDX8"/>
<dbReference type="InterPro" id="IPR011162">
    <property type="entry name" value="MHC_I/II-like_Ag-recog"/>
</dbReference>
<sequence>MEVITSLMLVLHATSVTAGSHSIWGFATFITGGTLFPEFSAVVMVDDVQVLYYDSNIRKLISRGHQNSSDGDDRS</sequence>
<evidence type="ECO:0000313" key="3">
    <source>
        <dbReference type="EMBL" id="KAI1893148.1"/>
    </source>
</evidence>